<dbReference type="SUPFAM" id="SSF54768">
    <property type="entry name" value="dsRNA-binding domain-like"/>
    <property type="match status" value="1"/>
</dbReference>
<dbReference type="Gene3D" id="3.30.160.20">
    <property type="match status" value="1"/>
</dbReference>
<dbReference type="RefSeq" id="WP_425452968.1">
    <property type="nucleotide sequence ID" value="NZ_RAPK01000007.1"/>
</dbReference>
<dbReference type="InterPro" id="IPR000999">
    <property type="entry name" value="RNase_III_dom"/>
</dbReference>
<dbReference type="GO" id="GO:0003725">
    <property type="term" value="F:double-stranded RNA binding"/>
    <property type="evidence" value="ECO:0007669"/>
    <property type="project" value="TreeGrafter"/>
</dbReference>
<dbReference type="SMART" id="SM00358">
    <property type="entry name" value="DSRM"/>
    <property type="match status" value="1"/>
</dbReference>
<evidence type="ECO:0000256" key="7">
    <source>
        <dbReference type="ARBA" id="ARBA00022664"/>
    </source>
</evidence>
<keyword evidence="9 15" id="KW-0540">Nuclease</keyword>
<dbReference type="EC" id="3.1.26.3" evidence="15"/>
<dbReference type="PANTHER" id="PTHR11207">
    <property type="entry name" value="RIBONUCLEASE III"/>
    <property type="match status" value="1"/>
</dbReference>
<feature type="domain" description="DRBM" evidence="17">
    <location>
        <begin position="191"/>
        <end position="260"/>
    </location>
</feature>
<protein>
    <recommendedName>
        <fullName evidence="15">Ribonuclease 3</fullName>
        <ecNumber evidence="15">3.1.26.3</ecNumber>
    </recommendedName>
    <alternativeName>
        <fullName evidence="15">Ribonuclease III</fullName>
        <shortName evidence="15">RNase III</shortName>
    </alternativeName>
</protein>
<feature type="region of interest" description="Disordered" evidence="16">
    <location>
        <begin position="1"/>
        <end position="25"/>
    </location>
</feature>
<evidence type="ECO:0000256" key="4">
    <source>
        <dbReference type="ARBA" id="ARBA00011738"/>
    </source>
</evidence>
<feature type="active site" evidence="15">
    <location>
        <position position="82"/>
    </location>
</feature>
<dbReference type="NCBIfam" id="TIGR02191">
    <property type="entry name" value="RNaseIII"/>
    <property type="match status" value="1"/>
</dbReference>
<dbReference type="PROSITE" id="PS00517">
    <property type="entry name" value="RNASE_3_1"/>
    <property type="match status" value="1"/>
</dbReference>
<reference evidence="19 20" key="1">
    <citation type="submission" date="2018-09" db="EMBL/GenBank/DDBJ databases">
        <title>Genomic Encyclopedia of Archaeal and Bacterial Type Strains, Phase II (KMG-II): from individual species to whole genera.</title>
        <authorList>
            <person name="Goeker M."/>
        </authorList>
    </citation>
    <scope>NUCLEOTIDE SEQUENCE [LARGE SCALE GENOMIC DNA]</scope>
    <source>
        <strain evidence="19 20">DSM 17008</strain>
    </source>
</reference>
<keyword evidence="11 15" id="KW-0255">Endonuclease</keyword>
<dbReference type="SMART" id="SM00535">
    <property type="entry name" value="RIBOc"/>
    <property type="match status" value="1"/>
</dbReference>
<dbReference type="PANTHER" id="PTHR11207:SF0">
    <property type="entry name" value="RIBONUCLEASE 3"/>
    <property type="match status" value="1"/>
</dbReference>
<dbReference type="GO" id="GO:0006364">
    <property type="term" value="P:rRNA processing"/>
    <property type="evidence" value="ECO:0007669"/>
    <property type="project" value="UniProtKB-UniRule"/>
</dbReference>
<dbReference type="Pfam" id="PF14622">
    <property type="entry name" value="Ribonucleas_3_3"/>
    <property type="match status" value="1"/>
</dbReference>
<keyword evidence="15" id="KW-0699">rRNA-binding</keyword>
<evidence type="ECO:0000313" key="20">
    <source>
        <dbReference type="Proteomes" id="UP000285120"/>
    </source>
</evidence>
<keyword evidence="8 15" id="KW-0819">tRNA processing</keyword>
<evidence type="ECO:0000256" key="5">
    <source>
        <dbReference type="ARBA" id="ARBA00022490"/>
    </source>
</evidence>
<dbReference type="HAMAP" id="MF_00104">
    <property type="entry name" value="RNase_III"/>
    <property type="match status" value="1"/>
</dbReference>
<evidence type="ECO:0000256" key="8">
    <source>
        <dbReference type="ARBA" id="ARBA00022694"/>
    </source>
</evidence>
<comment type="function">
    <text evidence="15">Digests double-stranded RNA. Involved in the processing of primary rRNA transcript to yield the immediate precursors to the large and small rRNAs (23S and 16S). Processes some mRNAs, and tRNAs when they are encoded in the rRNA operon. Processes pre-crRNA and tracrRNA of type II CRISPR loci if present in the organism.</text>
</comment>
<evidence type="ECO:0000256" key="15">
    <source>
        <dbReference type="HAMAP-Rule" id="MF_00104"/>
    </source>
</evidence>
<feature type="domain" description="RNase III" evidence="18">
    <location>
        <begin position="36"/>
        <end position="165"/>
    </location>
</feature>
<evidence type="ECO:0000256" key="16">
    <source>
        <dbReference type="SAM" id="MobiDB-lite"/>
    </source>
</evidence>
<comment type="similarity">
    <text evidence="3">Belongs to the ribonuclease III family.</text>
</comment>
<comment type="subcellular location">
    <subcellularLocation>
        <location evidence="2 15">Cytoplasm</location>
    </subcellularLocation>
</comment>
<keyword evidence="13 15" id="KW-0460">Magnesium</keyword>
<dbReference type="CDD" id="cd10845">
    <property type="entry name" value="DSRM_RNAse_III_family"/>
    <property type="match status" value="1"/>
</dbReference>
<keyword evidence="12 15" id="KW-0378">Hydrolase</keyword>
<dbReference type="GO" id="GO:0042802">
    <property type="term" value="F:identical protein binding"/>
    <property type="evidence" value="ECO:0007669"/>
    <property type="project" value="UniProtKB-ARBA"/>
</dbReference>
<evidence type="ECO:0000256" key="14">
    <source>
        <dbReference type="ARBA" id="ARBA00022884"/>
    </source>
</evidence>
<dbReference type="GO" id="GO:0010468">
    <property type="term" value="P:regulation of gene expression"/>
    <property type="evidence" value="ECO:0007669"/>
    <property type="project" value="TreeGrafter"/>
</dbReference>
<keyword evidence="20" id="KW-1185">Reference proteome</keyword>
<comment type="cofactor">
    <cofactor evidence="15">
        <name>Mg(2+)</name>
        <dbReference type="ChEBI" id="CHEBI:18420"/>
    </cofactor>
</comment>
<dbReference type="AlphaFoldDB" id="A0A419V5Y8"/>
<evidence type="ECO:0000259" key="17">
    <source>
        <dbReference type="PROSITE" id="PS50137"/>
    </source>
</evidence>
<evidence type="ECO:0000259" key="18">
    <source>
        <dbReference type="PROSITE" id="PS50142"/>
    </source>
</evidence>
<keyword evidence="14 15" id="KW-0694">RNA-binding</keyword>
<accession>A0A419V5Y8</accession>
<dbReference type="GO" id="GO:0004525">
    <property type="term" value="F:ribonuclease III activity"/>
    <property type="evidence" value="ECO:0007669"/>
    <property type="project" value="UniProtKB-UniRule"/>
</dbReference>
<organism evidence="19 20">
    <name type="scientific">Sinobaca qinghaiensis</name>
    <dbReference type="NCBI Taxonomy" id="342944"/>
    <lineage>
        <taxon>Bacteria</taxon>
        <taxon>Bacillati</taxon>
        <taxon>Bacillota</taxon>
        <taxon>Bacilli</taxon>
        <taxon>Bacillales</taxon>
        <taxon>Sporolactobacillaceae</taxon>
        <taxon>Sinobaca</taxon>
    </lineage>
</organism>
<feature type="compositionally biased region" description="Basic residues" evidence="16">
    <location>
        <begin position="15"/>
        <end position="24"/>
    </location>
</feature>
<dbReference type="InterPro" id="IPR011907">
    <property type="entry name" value="RNase_III"/>
</dbReference>
<keyword evidence="5 15" id="KW-0963">Cytoplasm</keyword>
<evidence type="ECO:0000256" key="9">
    <source>
        <dbReference type="ARBA" id="ARBA00022722"/>
    </source>
</evidence>
<keyword evidence="7 15" id="KW-0507">mRNA processing</keyword>
<sequence length="267" mass="30085">MPKDMSHSSGQKPPVSKKRKKTRAKMVFPPEQKQRIKDKMAQLGFTFQAEHLLLQAFTHSSYVNEHRIRSVQDNERLEFLGDAVVELAVSRYLYTHFPDMSEGEMTKLRAAAVCEPSLSKLAKEQGFGELVFIGKGEEMTGGRLRPALLADVYESFLGALYLDQGMEQAQLFLNESMFTKLKNGAFSHMMDFKSQLQETIQKENGGTLLYEIQDERGPAHSREFSAVLKLDDTVLGEGTGRSKKEAEQQAAENALKYLEQNRSSGPK</sequence>
<evidence type="ECO:0000256" key="10">
    <source>
        <dbReference type="ARBA" id="ARBA00022723"/>
    </source>
</evidence>
<feature type="binding site" evidence="15">
    <location>
        <position position="78"/>
    </location>
    <ligand>
        <name>Mg(2+)</name>
        <dbReference type="ChEBI" id="CHEBI:18420"/>
    </ligand>
</feature>
<evidence type="ECO:0000256" key="12">
    <source>
        <dbReference type="ARBA" id="ARBA00022801"/>
    </source>
</evidence>
<dbReference type="InterPro" id="IPR036389">
    <property type="entry name" value="RNase_III_sf"/>
</dbReference>
<dbReference type="PROSITE" id="PS50137">
    <property type="entry name" value="DS_RBD"/>
    <property type="match status" value="1"/>
</dbReference>
<evidence type="ECO:0000256" key="3">
    <source>
        <dbReference type="ARBA" id="ARBA00010183"/>
    </source>
</evidence>
<keyword evidence="6 15" id="KW-0698">rRNA processing</keyword>
<feature type="active site" evidence="15">
    <location>
        <position position="154"/>
    </location>
</feature>
<comment type="caution">
    <text evidence="19">The sequence shown here is derived from an EMBL/GenBank/DDBJ whole genome shotgun (WGS) entry which is preliminary data.</text>
</comment>
<evidence type="ECO:0000256" key="11">
    <source>
        <dbReference type="ARBA" id="ARBA00022759"/>
    </source>
</evidence>
<evidence type="ECO:0000256" key="13">
    <source>
        <dbReference type="ARBA" id="ARBA00022842"/>
    </source>
</evidence>
<dbReference type="GO" id="GO:0008033">
    <property type="term" value="P:tRNA processing"/>
    <property type="evidence" value="ECO:0007669"/>
    <property type="project" value="UniProtKB-KW"/>
</dbReference>
<dbReference type="PROSITE" id="PS50142">
    <property type="entry name" value="RNASE_3_2"/>
    <property type="match status" value="1"/>
</dbReference>
<comment type="subunit">
    <text evidence="4 15">Homodimer.</text>
</comment>
<evidence type="ECO:0000256" key="2">
    <source>
        <dbReference type="ARBA" id="ARBA00004496"/>
    </source>
</evidence>
<dbReference type="Proteomes" id="UP000285120">
    <property type="component" value="Unassembled WGS sequence"/>
</dbReference>
<feature type="binding site" evidence="15">
    <location>
        <position position="151"/>
    </location>
    <ligand>
        <name>Mg(2+)</name>
        <dbReference type="ChEBI" id="CHEBI:18420"/>
    </ligand>
</feature>
<dbReference type="EMBL" id="RAPK01000007">
    <property type="protein sequence ID" value="RKD75402.1"/>
    <property type="molecule type" value="Genomic_DNA"/>
</dbReference>
<dbReference type="Gene3D" id="1.10.1520.10">
    <property type="entry name" value="Ribonuclease III domain"/>
    <property type="match status" value="1"/>
</dbReference>
<name>A0A419V5Y8_9BACL</name>
<dbReference type="GO" id="GO:0019843">
    <property type="term" value="F:rRNA binding"/>
    <property type="evidence" value="ECO:0007669"/>
    <property type="project" value="UniProtKB-KW"/>
</dbReference>
<dbReference type="SUPFAM" id="SSF69065">
    <property type="entry name" value="RNase III domain-like"/>
    <property type="match status" value="1"/>
</dbReference>
<dbReference type="FunFam" id="1.10.1520.10:FF:000001">
    <property type="entry name" value="Ribonuclease 3"/>
    <property type="match status" value="1"/>
</dbReference>
<dbReference type="InterPro" id="IPR014720">
    <property type="entry name" value="dsRBD_dom"/>
</dbReference>
<proteinExistence type="inferred from homology"/>
<gene>
    <name evidence="15" type="primary">rnc</name>
    <name evidence="19" type="ORF">ATL39_1101</name>
</gene>
<dbReference type="GO" id="GO:0005737">
    <property type="term" value="C:cytoplasm"/>
    <property type="evidence" value="ECO:0007669"/>
    <property type="project" value="UniProtKB-SubCell"/>
</dbReference>
<feature type="binding site" evidence="15">
    <location>
        <position position="154"/>
    </location>
    <ligand>
        <name>Mg(2+)</name>
        <dbReference type="ChEBI" id="CHEBI:18420"/>
    </ligand>
</feature>
<dbReference type="CDD" id="cd00593">
    <property type="entry name" value="RIBOc"/>
    <property type="match status" value="1"/>
</dbReference>
<dbReference type="GO" id="GO:0006397">
    <property type="term" value="P:mRNA processing"/>
    <property type="evidence" value="ECO:0007669"/>
    <property type="project" value="UniProtKB-UniRule"/>
</dbReference>
<dbReference type="FunFam" id="3.30.160.20:FF:000003">
    <property type="entry name" value="Ribonuclease 3"/>
    <property type="match status" value="1"/>
</dbReference>
<dbReference type="Pfam" id="PF00035">
    <property type="entry name" value="dsrm"/>
    <property type="match status" value="1"/>
</dbReference>
<comment type="catalytic activity">
    <reaction evidence="1 15">
        <text>Endonucleolytic cleavage to 5'-phosphomonoester.</text>
        <dbReference type="EC" id="3.1.26.3"/>
    </reaction>
</comment>
<evidence type="ECO:0000256" key="6">
    <source>
        <dbReference type="ARBA" id="ARBA00022552"/>
    </source>
</evidence>
<evidence type="ECO:0000256" key="1">
    <source>
        <dbReference type="ARBA" id="ARBA00000109"/>
    </source>
</evidence>
<keyword evidence="10 15" id="KW-0479">Metal-binding</keyword>
<evidence type="ECO:0000313" key="19">
    <source>
        <dbReference type="EMBL" id="RKD75402.1"/>
    </source>
</evidence>
<dbReference type="GO" id="GO:0046872">
    <property type="term" value="F:metal ion binding"/>
    <property type="evidence" value="ECO:0007669"/>
    <property type="project" value="UniProtKB-KW"/>
</dbReference>